<evidence type="ECO:0000256" key="2">
    <source>
        <dbReference type="ARBA" id="ARBA00022475"/>
    </source>
</evidence>
<dbReference type="InterPro" id="IPR024528">
    <property type="entry name" value="ThrE_2"/>
</dbReference>
<dbReference type="EMBL" id="JAPQFJ010000007">
    <property type="protein sequence ID" value="MCY6958568.1"/>
    <property type="molecule type" value="Genomic_DNA"/>
</dbReference>
<feature type="transmembrane region" description="Helical" evidence="8">
    <location>
        <begin position="55"/>
        <end position="73"/>
    </location>
</feature>
<evidence type="ECO:0000313" key="11">
    <source>
        <dbReference type="Proteomes" id="UP001144612"/>
    </source>
</evidence>
<keyword evidence="11" id="KW-1185">Reference proteome</keyword>
<comment type="similarity">
    <text evidence="7">Belongs to the ThrE exporter (TC 2.A.79) family.</text>
</comment>
<evidence type="ECO:0000259" key="9">
    <source>
        <dbReference type="Pfam" id="PF12821"/>
    </source>
</evidence>
<dbReference type="Proteomes" id="UP001144612">
    <property type="component" value="Unassembled WGS sequence"/>
</dbReference>
<evidence type="ECO:0000256" key="4">
    <source>
        <dbReference type="ARBA" id="ARBA00022692"/>
    </source>
</evidence>
<evidence type="ECO:0000256" key="1">
    <source>
        <dbReference type="ARBA" id="ARBA00004651"/>
    </source>
</evidence>
<evidence type="ECO:0000256" key="5">
    <source>
        <dbReference type="ARBA" id="ARBA00022989"/>
    </source>
</evidence>
<name>A0ABT4D8T6_9CLOT</name>
<dbReference type="RefSeq" id="WP_268060988.1">
    <property type="nucleotide sequence ID" value="NZ_JAPQFJ010000007.1"/>
</dbReference>
<keyword evidence="2" id="KW-1003">Cell membrane</keyword>
<reference evidence="10" key="1">
    <citation type="submission" date="2022-12" db="EMBL/GenBank/DDBJ databases">
        <title>Clostridium sp. nov., isolated from industrial wastewater.</title>
        <authorList>
            <person name="Jiayan W."/>
        </authorList>
    </citation>
    <scope>NUCLEOTIDE SEQUENCE</scope>
    <source>
        <strain evidence="10">ZC22-4</strain>
    </source>
</reference>
<organism evidence="10 11">
    <name type="scientific">Clostridium brassicae</name>
    <dbReference type="NCBI Taxonomy" id="2999072"/>
    <lineage>
        <taxon>Bacteria</taxon>
        <taxon>Bacillati</taxon>
        <taxon>Bacillota</taxon>
        <taxon>Clostridia</taxon>
        <taxon>Eubacteriales</taxon>
        <taxon>Clostridiaceae</taxon>
        <taxon>Clostridium</taxon>
    </lineage>
</organism>
<feature type="transmembrane region" description="Helical" evidence="8">
    <location>
        <begin position="80"/>
        <end position="100"/>
    </location>
</feature>
<dbReference type="PANTHER" id="PTHR34390:SF1">
    <property type="entry name" value="SUCCINATE TRANSPORTER SUBUNIT YJJB-RELATED"/>
    <property type="match status" value="1"/>
</dbReference>
<gene>
    <name evidence="10" type="ORF">OW729_08130</name>
</gene>
<feature type="transmembrane region" description="Helical" evidence="8">
    <location>
        <begin position="120"/>
        <end position="141"/>
    </location>
</feature>
<keyword evidence="4 8" id="KW-0812">Transmembrane</keyword>
<dbReference type="PANTHER" id="PTHR34390">
    <property type="entry name" value="UPF0442 PROTEIN YJJB-RELATED"/>
    <property type="match status" value="1"/>
</dbReference>
<evidence type="ECO:0000256" key="3">
    <source>
        <dbReference type="ARBA" id="ARBA00022519"/>
    </source>
</evidence>
<comment type="subcellular location">
    <subcellularLocation>
        <location evidence="1">Cell membrane</location>
        <topology evidence="1">Multi-pass membrane protein</topology>
    </subcellularLocation>
</comment>
<evidence type="ECO:0000256" key="8">
    <source>
        <dbReference type="SAM" id="Phobius"/>
    </source>
</evidence>
<evidence type="ECO:0000313" key="10">
    <source>
        <dbReference type="EMBL" id="MCY6958568.1"/>
    </source>
</evidence>
<protein>
    <submittedName>
        <fullName evidence="10">Threonine/serine exporter family protein</fullName>
    </submittedName>
</protein>
<keyword evidence="5 8" id="KW-1133">Transmembrane helix</keyword>
<keyword evidence="3" id="KW-0997">Cell inner membrane</keyword>
<evidence type="ECO:0000256" key="7">
    <source>
        <dbReference type="ARBA" id="ARBA00034125"/>
    </source>
</evidence>
<accession>A0ABT4D8T6</accession>
<feature type="transmembrane region" description="Helical" evidence="8">
    <location>
        <begin position="30"/>
        <end position="49"/>
    </location>
</feature>
<dbReference type="InterPro" id="IPR050539">
    <property type="entry name" value="ThrE_Dicarb/AminoAcid_Exp"/>
</dbReference>
<feature type="transmembrane region" description="Helical" evidence="8">
    <location>
        <begin position="6"/>
        <end position="23"/>
    </location>
</feature>
<proteinExistence type="inferred from homology"/>
<dbReference type="Pfam" id="PF12821">
    <property type="entry name" value="ThrE_2"/>
    <property type="match status" value="1"/>
</dbReference>
<sequence length="148" mass="15979">MIDNLLLNCLYAFMATLCFAILFNIRGKNIFFTSLGGAIGWFVYIFALQHSASKIFAIFLGSIALSIYSEIAARVLKAPVTIFLICAIIPLVPGAGMYYTMLESTKGNIDTSLGIGLETLSLAVTIAVATILVASITKVIMSIKKMKK</sequence>
<keyword evidence="6 8" id="KW-0472">Membrane</keyword>
<comment type="caution">
    <text evidence="10">The sequence shown here is derived from an EMBL/GenBank/DDBJ whole genome shotgun (WGS) entry which is preliminary data.</text>
</comment>
<feature type="domain" description="Threonine/Serine exporter ThrE" evidence="9">
    <location>
        <begin position="9"/>
        <end position="136"/>
    </location>
</feature>
<evidence type="ECO:0000256" key="6">
    <source>
        <dbReference type="ARBA" id="ARBA00023136"/>
    </source>
</evidence>